<evidence type="ECO:0000259" key="6">
    <source>
        <dbReference type="Pfam" id="PF01011"/>
    </source>
</evidence>
<dbReference type="PROSITE" id="PS00364">
    <property type="entry name" value="BACTERIAL_PQQ_2"/>
    <property type="match status" value="1"/>
</dbReference>
<dbReference type="InterPro" id="IPR018391">
    <property type="entry name" value="PQQ_b-propeller_rpt"/>
</dbReference>
<evidence type="ECO:0000256" key="3">
    <source>
        <dbReference type="ARBA" id="ARBA00022723"/>
    </source>
</evidence>
<evidence type="ECO:0000256" key="4">
    <source>
        <dbReference type="ARBA" id="ARBA00022891"/>
    </source>
</evidence>
<comment type="cofactor">
    <cofactor evidence="1">
        <name>pyrroloquinoline quinone</name>
        <dbReference type="ChEBI" id="CHEBI:58442"/>
    </cofactor>
</comment>
<keyword evidence="4" id="KW-0634">PQQ</keyword>
<reference evidence="7" key="1">
    <citation type="submission" date="2020-02" db="EMBL/GenBank/DDBJ databases">
        <authorList>
            <person name="Meier V. D."/>
        </authorList>
    </citation>
    <scope>NUCLEOTIDE SEQUENCE</scope>
    <source>
        <strain evidence="7">AVDCRST_MAG89</strain>
    </source>
</reference>
<dbReference type="InterPro" id="IPR017512">
    <property type="entry name" value="PQQ_MeOH/EtOH_DH"/>
</dbReference>
<dbReference type="InterPro" id="IPR011047">
    <property type="entry name" value="Quinoprotein_ADH-like_sf"/>
</dbReference>
<feature type="domain" description="Pyrrolo-quinoline quinone repeat" evidence="6">
    <location>
        <begin position="512"/>
        <end position="574"/>
    </location>
</feature>
<dbReference type="SMART" id="SM00564">
    <property type="entry name" value="PQQ"/>
    <property type="match status" value="4"/>
</dbReference>
<keyword evidence="5 7" id="KW-0560">Oxidoreductase</keyword>
<dbReference type="NCBIfam" id="TIGR03075">
    <property type="entry name" value="PQQ_enz_alc_DH"/>
    <property type="match status" value="1"/>
</dbReference>
<dbReference type="PANTHER" id="PTHR32303:SF4">
    <property type="entry name" value="QUINOPROTEIN GLUCOSE DEHYDROGENASE"/>
    <property type="match status" value="1"/>
</dbReference>
<evidence type="ECO:0000256" key="1">
    <source>
        <dbReference type="ARBA" id="ARBA00001931"/>
    </source>
</evidence>
<name>A0A6J4K615_9BACT</name>
<gene>
    <name evidence="7" type="ORF">AVDCRST_MAG89-151</name>
</gene>
<keyword evidence="3" id="KW-0479">Metal-binding</keyword>
<dbReference type="EMBL" id="CADCTV010000035">
    <property type="protein sequence ID" value="CAA9296271.1"/>
    <property type="molecule type" value="Genomic_DNA"/>
</dbReference>
<dbReference type="InterPro" id="IPR001479">
    <property type="entry name" value="Quinoprotein_DH_CS"/>
</dbReference>
<dbReference type="GO" id="GO:0030288">
    <property type="term" value="C:outer membrane-bounded periplasmic space"/>
    <property type="evidence" value="ECO:0007669"/>
    <property type="project" value="InterPro"/>
</dbReference>
<sequence>MLGHRTEGVERQAVHPEFRKLLRALCVCGALAIPLGCSRDAGAAEAGPQTPQRQSVGVSRAALPEDGQWLIPAKDYQSTRFSGLDQITTANVATLRPAWTFSTGVRRGHEAAPLVVGSTMYLVSPFPNQLFALDLNAPGGRLKWTYLPPLQRSAAGVACCDVVNRGAAYARGKVIYNTLDNQTVAVDAETGKEVWRTRLGDINRGETMTMAPLVVKDKVLVGNSGGEMGVRGWLTALDVESGKVAWRAYSTGPDKDVLIGPDFKPFYPQDRGKDLGVRSWPSNTWKVGGGTVWGWISYDPELDLVYYGTGNPGPWNPEQRPGDNKWTAAIFARDPDTGMARWAYQWSPHDVHDYDGVNENLLLDLPIGGRVRKVLVRPERNGYVYVMDRATGQVLSADPFVHITSALGVDLKTGEYIPNPAKYPRTATPVTDICPAAPGAKDWQPSAFSPRTGFIYMPHNNLCMDVESAEANYIAGTPYVGMSVIMKPGPGGHRGEFTAWDPVQRRAIWKIRERFPVWSGALATAGDVVFYGTMEGWFKAVDARTGRLLWRFKTESGIIGQPITYRAPDGKQYVAVLSGVGGWPGAVVAGQANPEDSTVALGFAGAMSDLGRYTERGGTLYVFALP</sequence>
<dbReference type="Gene3D" id="2.140.10.10">
    <property type="entry name" value="Quinoprotein alcohol dehydrogenase-like superfamily"/>
    <property type="match status" value="1"/>
</dbReference>
<dbReference type="AlphaFoldDB" id="A0A6J4K615"/>
<dbReference type="GO" id="GO:0016020">
    <property type="term" value="C:membrane"/>
    <property type="evidence" value="ECO:0007669"/>
    <property type="project" value="InterPro"/>
</dbReference>
<evidence type="ECO:0000313" key="7">
    <source>
        <dbReference type="EMBL" id="CAA9296271.1"/>
    </source>
</evidence>
<evidence type="ECO:0000256" key="5">
    <source>
        <dbReference type="ARBA" id="ARBA00023002"/>
    </source>
</evidence>
<dbReference type="PANTHER" id="PTHR32303">
    <property type="entry name" value="QUINOPROTEIN ALCOHOL DEHYDROGENASE (CYTOCHROME C)"/>
    <property type="match status" value="1"/>
</dbReference>
<dbReference type="InterPro" id="IPR002372">
    <property type="entry name" value="PQQ_rpt_dom"/>
</dbReference>
<dbReference type="GO" id="GO:0005509">
    <property type="term" value="F:calcium ion binding"/>
    <property type="evidence" value="ECO:0007669"/>
    <property type="project" value="InterPro"/>
</dbReference>
<accession>A0A6J4K615</accession>
<dbReference type="EC" id="1.1.2.7" evidence="7"/>
<evidence type="ECO:0000256" key="2">
    <source>
        <dbReference type="ARBA" id="ARBA00008156"/>
    </source>
</evidence>
<protein>
    <submittedName>
        <fullName evidence="7">Methanol dehydrogenase large subunit protein</fullName>
        <ecNumber evidence="7">1.1.2.7</ecNumber>
    </submittedName>
</protein>
<dbReference type="SUPFAM" id="SSF50998">
    <property type="entry name" value="Quinoprotein alcohol dehydrogenase-like"/>
    <property type="match status" value="1"/>
</dbReference>
<dbReference type="CDD" id="cd10278">
    <property type="entry name" value="PQQ_MDH"/>
    <property type="match status" value="1"/>
</dbReference>
<dbReference type="Pfam" id="PF01011">
    <property type="entry name" value="PQQ"/>
    <property type="match status" value="2"/>
</dbReference>
<comment type="similarity">
    <text evidence="2">Belongs to the bacterial PQQ dehydrogenase family.</text>
</comment>
<proteinExistence type="inferred from homology"/>
<dbReference type="GO" id="GO:0052933">
    <property type="term" value="F:alcohol dehydrogenase (cytochrome c(L)) activity"/>
    <property type="evidence" value="ECO:0007669"/>
    <property type="project" value="UniProtKB-EC"/>
</dbReference>
<organism evidence="7">
    <name type="scientific">uncultured Gemmatimonadota bacterium</name>
    <dbReference type="NCBI Taxonomy" id="203437"/>
    <lineage>
        <taxon>Bacteria</taxon>
        <taxon>Pseudomonadati</taxon>
        <taxon>Gemmatimonadota</taxon>
        <taxon>environmental samples</taxon>
    </lineage>
</organism>
<feature type="domain" description="Pyrrolo-quinoline quinone repeat" evidence="6">
    <location>
        <begin position="69"/>
        <end position="394"/>
    </location>
</feature>